<evidence type="ECO:0008006" key="4">
    <source>
        <dbReference type="Google" id="ProtNLM"/>
    </source>
</evidence>
<feature type="compositionally biased region" description="Polar residues" evidence="1">
    <location>
        <begin position="1"/>
        <end position="13"/>
    </location>
</feature>
<evidence type="ECO:0000313" key="2">
    <source>
        <dbReference type="EMBL" id="RHY01156.1"/>
    </source>
</evidence>
<dbReference type="InterPro" id="IPR052050">
    <property type="entry name" value="SecEffector_AnkRepeat"/>
</dbReference>
<dbReference type="PANTHER" id="PTHR46586:SF3">
    <property type="entry name" value="ANKYRIN REPEAT-CONTAINING PROTEIN"/>
    <property type="match status" value="1"/>
</dbReference>
<evidence type="ECO:0000256" key="1">
    <source>
        <dbReference type="SAM" id="MobiDB-lite"/>
    </source>
</evidence>
<dbReference type="EMBL" id="QUSZ01007941">
    <property type="protein sequence ID" value="RHY01156.1"/>
    <property type="molecule type" value="Genomic_DNA"/>
</dbReference>
<gene>
    <name evidence="2" type="ORF">DYB36_013459</name>
</gene>
<name>A0A397A2J5_APHAT</name>
<dbReference type="VEuPathDB" id="FungiDB:H257_17652"/>
<dbReference type="Gene3D" id="1.25.40.20">
    <property type="entry name" value="Ankyrin repeat-containing domain"/>
    <property type="match status" value="1"/>
</dbReference>
<feature type="region of interest" description="Disordered" evidence="1">
    <location>
        <begin position="1"/>
        <end position="26"/>
    </location>
</feature>
<accession>A0A397A2J5</accession>
<organism evidence="2 3">
    <name type="scientific">Aphanomyces astaci</name>
    <name type="common">Crayfish plague agent</name>
    <dbReference type="NCBI Taxonomy" id="112090"/>
    <lineage>
        <taxon>Eukaryota</taxon>
        <taxon>Sar</taxon>
        <taxon>Stramenopiles</taxon>
        <taxon>Oomycota</taxon>
        <taxon>Saprolegniomycetes</taxon>
        <taxon>Saprolegniales</taxon>
        <taxon>Verrucalvaceae</taxon>
        <taxon>Aphanomyces</taxon>
    </lineage>
</organism>
<dbReference type="VEuPathDB" id="FungiDB:H257_13327"/>
<reference evidence="2 3" key="1">
    <citation type="submission" date="2018-08" db="EMBL/GenBank/DDBJ databases">
        <title>Aphanomyces genome sequencing and annotation.</title>
        <authorList>
            <person name="Minardi D."/>
            <person name="Oidtmann B."/>
            <person name="Van Der Giezen M."/>
            <person name="Studholme D.J."/>
        </authorList>
    </citation>
    <scope>NUCLEOTIDE SEQUENCE [LARGE SCALE GENOMIC DNA]</scope>
    <source>
        <strain evidence="2 3">Kv</strain>
    </source>
</reference>
<sequence>MFIQLSNSIKSQPPISPTLPDPMSSLSTPPPSVSVFRCHELLDVITSFQPGLPQDFHAFLAVRPSPVYFDTPVSQHDMFLVKLSFASVHAAIEPWYLIYGVTRLSKLVACAPQLVDLFFADAVFFGEVAIVTLLLRLVQSTPTPLPLKRDALTVAAMNGQVDMFQHLQQWQYRNVSTNVMTWATHGGHLAMLQYLHEQHATGASAQTMDMAARNGHLHVVQWLGAFRSEGASVRAMDLAASQGQLRVLEWLHAHRREGCTTLAMDLAARNGHLNVLIWLHEHTQEGCSTGAMNLAAGFGHLKVLKWLHTNRSEGCTKKAIRAAAKHGHLKVVRWLHHVMHLKCTRAVLEFAITGRHWDVVAFAARNLSR</sequence>
<proteinExistence type="predicted"/>
<dbReference type="PANTHER" id="PTHR46586">
    <property type="entry name" value="ANKYRIN REPEAT-CONTAINING PROTEIN"/>
    <property type="match status" value="1"/>
</dbReference>
<comment type="caution">
    <text evidence="2">The sequence shown here is derived from an EMBL/GenBank/DDBJ whole genome shotgun (WGS) entry which is preliminary data.</text>
</comment>
<dbReference type="SUPFAM" id="SSF48403">
    <property type="entry name" value="Ankyrin repeat"/>
    <property type="match status" value="1"/>
</dbReference>
<dbReference type="AlphaFoldDB" id="A0A397A2J5"/>
<dbReference type="InterPro" id="IPR036770">
    <property type="entry name" value="Ankyrin_rpt-contain_sf"/>
</dbReference>
<dbReference type="Pfam" id="PF13637">
    <property type="entry name" value="Ank_4"/>
    <property type="match status" value="2"/>
</dbReference>
<dbReference type="Proteomes" id="UP000265427">
    <property type="component" value="Unassembled WGS sequence"/>
</dbReference>
<dbReference type="InterPro" id="IPR002110">
    <property type="entry name" value="Ankyrin_rpt"/>
</dbReference>
<protein>
    <recommendedName>
        <fullName evidence="4">Ankyrin repeat-containing domain</fullName>
    </recommendedName>
</protein>
<evidence type="ECO:0000313" key="3">
    <source>
        <dbReference type="Proteomes" id="UP000265427"/>
    </source>
</evidence>